<accession>A0A1F6BXD2</accession>
<evidence type="ECO:0000256" key="1">
    <source>
        <dbReference type="SAM" id="Phobius"/>
    </source>
</evidence>
<dbReference type="AlphaFoldDB" id="A0A1F6BXD2"/>
<feature type="transmembrane region" description="Helical" evidence="1">
    <location>
        <begin position="6"/>
        <end position="25"/>
    </location>
</feature>
<feature type="transmembrane region" description="Helical" evidence="1">
    <location>
        <begin position="198"/>
        <end position="217"/>
    </location>
</feature>
<evidence type="ECO:0000313" key="2">
    <source>
        <dbReference type="EMBL" id="OGG41614.1"/>
    </source>
</evidence>
<feature type="transmembrane region" description="Helical" evidence="1">
    <location>
        <begin position="141"/>
        <end position="163"/>
    </location>
</feature>
<gene>
    <name evidence="2" type="ORF">A2837_00475</name>
</gene>
<dbReference type="Proteomes" id="UP000176322">
    <property type="component" value="Unassembled WGS sequence"/>
</dbReference>
<dbReference type="STRING" id="1798475.A2837_00475"/>
<dbReference type="PANTHER" id="PTHR36844:SF1">
    <property type="entry name" value="PROTEASE PRSW"/>
    <property type="match status" value="1"/>
</dbReference>
<evidence type="ECO:0008006" key="4">
    <source>
        <dbReference type="Google" id="ProtNLM"/>
    </source>
</evidence>
<feature type="transmembrane region" description="Helical" evidence="1">
    <location>
        <begin position="170"/>
        <end position="192"/>
    </location>
</feature>
<evidence type="ECO:0000313" key="3">
    <source>
        <dbReference type="Proteomes" id="UP000176322"/>
    </source>
</evidence>
<reference evidence="2 3" key="1">
    <citation type="journal article" date="2016" name="Nat. Commun.">
        <title>Thousands of microbial genomes shed light on interconnected biogeochemical processes in an aquifer system.</title>
        <authorList>
            <person name="Anantharaman K."/>
            <person name="Brown C.T."/>
            <person name="Hug L.A."/>
            <person name="Sharon I."/>
            <person name="Castelle C.J."/>
            <person name="Probst A.J."/>
            <person name="Thomas B.C."/>
            <person name="Singh A."/>
            <person name="Wilkins M.J."/>
            <person name="Karaoz U."/>
            <person name="Brodie E.L."/>
            <person name="Williams K.H."/>
            <person name="Hubbard S.S."/>
            <person name="Banfield J.F."/>
        </authorList>
    </citation>
    <scope>NUCLEOTIDE SEQUENCE [LARGE SCALE GENOMIC DNA]</scope>
</reference>
<feature type="transmembrane region" description="Helical" evidence="1">
    <location>
        <begin position="100"/>
        <end position="121"/>
    </location>
</feature>
<comment type="caution">
    <text evidence="2">The sequence shown here is derived from an EMBL/GenBank/DDBJ whole genome shotgun (WGS) entry which is preliminary data.</text>
</comment>
<dbReference type="Pfam" id="PF13367">
    <property type="entry name" value="PrsW-protease"/>
    <property type="match status" value="1"/>
</dbReference>
<dbReference type="InterPro" id="IPR026898">
    <property type="entry name" value="PrsW"/>
</dbReference>
<dbReference type="GO" id="GO:0008233">
    <property type="term" value="F:peptidase activity"/>
    <property type="evidence" value="ECO:0007669"/>
    <property type="project" value="InterPro"/>
</dbReference>
<keyword evidence="1" id="KW-0472">Membrane</keyword>
<feature type="transmembrane region" description="Helical" evidence="1">
    <location>
        <begin position="59"/>
        <end position="79"/>
    </location>
</feature>
<protein>
    <recommendedName>
        <fullName evidence="4">Protease PrsW</fullName>
    </recommendedName>
</protein>
<proteinExistence type="predicted"/>
<name>A0A1F6BXD2_9BACT</name>
<organism evidence="2 3">
    <name type="scientific">Candidatus Kaiserbacteria bacterium RIFCSPHIGHO2_01_FULL_46_22</name>
    <dbReference type="NCBI Taxonomy" id="1798475"/>
    <lineage>
        <taxon>Bacteria</taxon>
        <taxon>Candidatus Kaiseribacteriota</taxon>
    </lineage>
</organism>
<dbReference type="EMBL" id="MFKO01000005">
    <property type="protein sequence ID" value="OGG41614.1"/>
    <property type="molecule type" value="Genomic_DNA"/>
</dbReference>
<sequence length="234" mass="26271">MEFVNLTIAILGGVLPAIFWLWFWLREDNKKPEPTGLIIRTFIAGMAVVPLALPLQKLAVSLFTGATLITVWVIIEETLKYAIALMVVLWHKKVDEPIDYIVYMITIALGFAALENALFIWNPIVSGDLSGGIITGNFRFLGATLLHVLASGAIGVFLALAFYKKDIIKLFAGTLGLLVAIVLHSLFNLFIMDADGERILSVFLVVWILTIGLFFLFEKVKQLELRHLRFRIRR</sequence>
<keyword evidence="1" id="KW-1133">Transmembrane helix</keyword>
<dbReference type="PANTHER" id="PTHR36844">
    <property type="entry name" value="PROTEASE PRSW"/>
    <property type="match status" value="1"/>
</dbReference>
<feature type="transmembrane region" description="Helical" evidence="1">
    <location>
        <begin position="37"/>
        <end position="53"/>
    </location>
</feature>
<keyword evidence="1" id="KW-0812">Transmembrane</keyword>